<dbReference type="RefSeq" id="WP_243377768.1">
    <property type="nucleotide sequence ID" value="NZ_JAKZJU020000001.1"/>
</dbReference>
<evidence type="ECO:0000259" key="1">
    <source>
        <dbReference type="PROSITE" id="PS50994"/>
    </source>
</evidence>
<keyword evidence="3" id="KW-1185">Reference proteome</keyword>
<reference evidence="2" key="1">
    <citation type="submission" date="2023-03" db="EMBL/GenBank/DDBJ databases">
        <title>Mesosutterella sp. nov. isolated from porcine feces.</title>
        <authorList>
            <person name="Yu S."/>
        </authorList>
    </citation>
    <scope>NUCLEOTIDE SEQUENCE</scope>
    <source>
        <strain evidence="2">AGMB02718</strain>
    </source>
</reference>
<dbReference type="EMBL" id="JAKZJU020000001">
    <property type="protein sequence ID" value="MDL2059612.1"/>
    <property type="molecule type" value="Genomic_DNA"/>
</dbReference>
<sequence length="444" mass="50909">MNRNSLKQSIKFHYEGSGFMLTQSIQQSILALHQQGQSIRYIHRALHVSRKAIRRYINGVVPQKAGRHPGPGLAFLQSKTEKVRELFLKAECSAPVTIRLIRKTYGVEVRQDTFNRFIKNFRHQVKLQNMPSPGRFETQPGDQMQIDFGEKDVEIAGQLTRVHVFVAVLGYSRRIFAMAFEKETQEAWLQGIEQVFMYFEGVPRQVVSDNAASLVACHKRRGEVRFTDRYQFLADQYDFTPVAAAVRKPRSKGKVERSVGYVKHNALAGVRFESFEQLNMNLRAWCGLTADQRVLASFQSKPLERWPEEKKALRPLPCGPLFSTIWVTRKADKSGFIRLENRLYRLPDACRLQEVRLRVSSQTLEVFCGQKPIIRLNKTADVYSPRQQPMSTPRDASKTFEEEKKILQQDPVYQEYQKAGPGIPGNSAQYNALFIGAEPEGVRP</sequence>
<dbReference type="Pfam" id="PF00665">
    <property type="entry name" value="rve"/>
    <property type="match status" value="1"/>
</dbReference>
<evidence type="ECO:0000313" key="2">
    <source>
        <dbReference type="EMBL" id="MDL2059612.1"/>
    </source>
</evidence>
<comment type="caution">
    <text evidence="2">The sequence shown here is derived from an EMBL/GenBank/DDBJ whole genome shotgun (WGS) entry which is preliminary data.</text>
</comment>
<dbReference type="InterPro" id="IPR012337">
    <property type="entry name" value="RNaseH-like_sf"/>
</dbReference>
<dbReference type="Gene3D" id="3.30.420.10">
    <property type="entry name" value="Ribonuclease H-like superfamily/Ribonuclease H"/>
    <property type="match status" value="1"/>
</dbReference>
<dbReference type="Gene3D" id="1.10.10.60">
    <property type="entry name" value="Homeodomain-like"/>
    <property type="match status" value="1"/>
</dbReference>
<dbReference type="Proteomes" id="UP001165481">
    <property type="component" value="Unassembled WGS sequence"/>
</dbReference>
<feature type="domain" description="Integrase catalytic" evidence="1">
    <location>
        <begin position="136"/>
        <end position="310"/>
    </location>
</feature>
<gene>
    <name evidence="2" type="primary">istA</name>
    <name evidence="2" type="ORF">MUN46_006690</name>
</gene>
<name>A0ABT7IQQ4_9BURK</name>
<dbReference type="InterPro" id="IPR036397">
    <property type="entry name" value="RNaseH_sf"/>
</dbReference>
<dbReference type="InterPro" id="IPR001584">
    <property type="entry name" value="Integrase_cat-core"/>
</dbReference>
<dbReference type="PROSITE" id="PS50994">
    <property type="entry name" value="INTEGRASE"/>
    <property type="match status" value="1"/>
</dbReference>
<proteinExistence type="predicted"/>
<organism evidence="2 3">
    <name type="scientific">Mesosutterella faecium</name>
    <dbReference type="NCBI Taxonomy" id="2925194"/>
    <lineage>
        <taxon>Bacteria</taxon>
        <taxon>Pseudomonadati</taxon>
        <taxon>Pseudomonadota</taxon>
        <taxon>Betaproteobacteria</taxon>
        <taxon>Burkholderiales</taxon>
        <taxon>Sutterellaceae</taxon>
        <taxon>Mesosutterella</taxon>
    </lineage>
</organism>
<dbReference type="SUPFAM" id="SSF53098">
    <property type="entry name" value="Ribonuclease H-like"/>
    <property type="match status" value="1"/>
</dbReference>
<accession>A0ABT7IQQ4</accession>
<protein>
    <submittedName>
        <fullName evidence="2">IS21 family transposase</fullName>
    </submittedName>
</protein>
<dbReference type="NCBIfam" id="NF033546">
    <property type="entry name" value="transpos_IS21"/>
    <property type="match status" value="1"/>
</dbReference>
<dbReference type="PANTHER" id="PTHR35004">
    <property type="entry name" value="TRANSPOSASE RV3428C-RELATED"/>
    <property type="match status" value="1"/>
</dbReference>
<dbReference type="PANTHER" id="PTHR35004:SF7">
    <property type="entry name" value="INTEGRASE PROTEIN"/>
    <property type="match status" value="1"/>
</dbReference>
<evidence type="ECO:0000313" key="3">
    <source>
        <dbReference type="Proteomes" id="UP001165481"/>
    </source>
</evidence>